<dbReference type="InterPro" id="IPR023213">
    <property type="entry name" value="CAT-like_dom_sf"/>
</dbReference>
<keyword evidence="3 4" id="KW-0012">Acyltransferase</keyword>
<reference evidence="4" key="1">
    <citation type="journal article" date="2021" name="Plant J.">
        <title>A BAHD acetyltransferase contributes to wound-induced biosynthesis of oleo-gum resin triterpenes in Boswellia.</title>
        <authorList>
            <person name="Kumar A."/>
            <person name="Srivastava P."/>
            <person name="Srivastava G."/>
            <person name="Sandeep"/>
            <person name="Kumar N."/>
            <person name="Chanotiya C.S."/>
            <person name="Ghosh S."/>
        </authorList>
    </citation>
    <scope>NUCLEOTIDE SEQUENCE</scope>
    <source>
        <strain evidence="4">Bark_24535</strain>
    </source>
</reference>
<dbReference type="EMBL" id="MW091965">
    <property type="protein sequence ID" value="QXN66176.1"/>
    <property type="molecule type" value="mRNA"/>
</dbReference>
<evidence type="ECO:0000256" key="2">
    <source>
        <dbReference type="ARBA" id="ARBA00022679"/>
    </source>
</evidence>
<accession>A0A8F5M6F3</accession>
<evidence type="ECO:0000313" key="4">
    <source>
        <dbReference type="EMBL" id="QXN66176.1"/>
    </source>
</evidence>
<gene>
    <name evidence="4" type="primary">AT1</name>
</gene>
<dbReference type="AlphaFoldDB" id="A0A8F5M6F3"/>
<dbReference type="Pfam" id="PF02458">
    <property type="entry name" value="Transferase"/>
    <property type="match status" value="1"/>
</dbReference>
<evidence type="ECO:0000256" key="1">
    <source>
        <dbReference type="ARBA" id="ARBA00009861"/>
    </source>
</evidence>
<name>A0A8F5M6F3_BOSSE</name>
<dbReference type="PANTHER" id="PTHR31623:SF28">
    <property type="entry name" value="BAHD ACYLTRANSFERASE"/>
    <property type="match status" value="1"/>
</dbReference>
<dbReference type="GO" id="GO:0016746">
    <property type="term" value="F:acyltransferase activity"/>
    <property type="evidence" value="ECO:0007669"/>
    <property type="project" value="UniProtKB-KW"/>
</dbReference>
<comment type="similarity">
    <text evidence="1">Belongs to the plant acyltransferase family.</text>
</comment>
<organism evidence="4">
    <name type="scientific">Boswellia serrata</name>
    <name type="common">Indian frankincense</name>
    <dbReference type="NCBI Taxonomy" id="613112"/>
    <lineage>
        <taxon>Eukaryota</taxon>
        <taxon>Viridiplantae</taxon>
        <taxon>Streptophyta</taxon>
        <taxon>Embryophyta</taxon>
        <taxon>Tracheophyta</taxon>
        <taxon>Spermatophyta</taxon>
        <taxon>Magnoliopsida</taxon>
        <taxon>eudicotyledons</taxon>
        <taxon>Gunneridae</taxon>
        <taxon>Pentapetalae</taxon>
        <taxon>rosids</taxon>
        <taxon>malvids</taxon>
        <taxon>Sapindales</taxon>
        <taxon>Burseraceae</taxon>
        <taxon>Boswellia</taxon>
    </lineage>
</organism>
<evidence type="ECO:0000256" key="3">
    <source>
        <dbReference type="ARBA" id="ARBA00023315"/>
    </source>
</evidence>
<dbReference type="Gene3D" id="3.30.559.10">
    <property type="entry name" value="Chloramphenicol acetyltransferase-like domain"/>
    <property type="match status" value="2"/>
</dbReference>
<proteinExistence type="evidence at transcript level"/>
<protein>
    <submittedName>
        <fullName evidence="4">Acyltransferase 1</fullName>
    </submittedName>
</protein>
<dbReference type="PANTHER" id="PTHR31623">
    <property type="entry name" value="F21J9.9"/>
    <property type="match status" value="1"/>
</dbReference>
<keyword evidence="2 4" id="KW-0808">Transferase</keyword>
<sequence>MEVRTISTEIIKPSSPTPSHLRVHKLSVLDQLTPDIYFSILLFYSGLAWKRTTKALQLSDHLKKSLSETLTHYYPFAGRVNDDDKSVNCDDSGAIFIEAQVTNKMSEILKQPQMDTLAQLCPRNVSNNTLTSQPNLAVQVNYFYCGGVAIAVCFRHVVADASAVANFIKNWAAIARGVSDHHITKNDIVFDCSSIFPPQELSGLLKSLFEKHCSTKEIVRKRFTFDVAKIAALRDKINEGSCNLDGPTRFEAVSTLILSAVIAAVKERDQSSTCPKYLAAFIPVNLRKRMNPPFPEQCIGNIYQATQITWPIEKTMSDYKCLAAKLKESIKMINDNYVRKLHEGGGYADLLRKEDNSINLIGTEVQSFAVSGWCRFPFYEADFGWGKPMWVSTTFRVDNNAILLDACDGQGIEAWVGLSKEDMEKFEQDPGIMTYASLNPSI</sequence>